<sequence>MRTDVDHVILTRFNLPSEGAESTVRAKEGWLRTRVELFERYCLPSVENQTVRSFHWVIYFDPQSPEWLKARIHELALGSMFTPIYRASVNQAELVTDLRAVTGSKAPRLLTTNLDNDDGLASDFVARLQRAPAGEQRTVIYLVHGLIRSGTGLYLRTDRANAFCSVQEDWDSAQTCWANWHNLLGRTMNVIEIGGDPAWLQVIHGTNVSNRIRGRRTTVDTFEPLFGALLNGAVDPGRAALVRDLLVDRPGRYARDLGRGALKRAAMSVLGKEGIDRLKAEWASRPMQRNQISR</sequence>
<name>A0ABP5KSG5_9MICC</name>
<evidence type="ECO:0000313" key="1">
    <source>
        <dbReference type="EMBL" id="GAA2135382.1"/>
    </source>
</evidence>
<organism evidence="1 2">
    <name type="scientific">Arthrobacter humicola</name>
    <dbReference type="NCBI Taxonomy" id="409291"/>
    <lineage>
        <taxon>Bacteria</taxon>
        <taxon>Bacillati</taxon>
        <taxon>Actinomycetota</taxon>
        <taxon>Actinomycetes</taxon>
        <taxon>Micrococcales</taxon>
        <taxon>Micrococcaceae</taxon>
        <taxon>Arthrobacter</taxon>
    </lineage>
</organism>
<gene>
    <name evidence="1" type="ORF">GCM10009825_19640</name>
</gene>
<dbReference type="InterPro" id="IPR021466">
    <property type="entry name" value="Put_rhamnosyl_transferase"/>
</dbReference>
<keyword evidence="2" id="KW-1185">Reference proteome</keyword>
<evidence type="ECO:0000313" key="2">
    <source>
        <dbReference type="Proteomes" id="UP001500102"/>
    </source>
</evidence>
<comment type="caution">
    <text evidence="1">The sequence shown here is derived from an EMBL/GenBank/DDBJ whole genome shotgun (WGS) entry which is preliminary data.</text>
</comment>
<reference evidence="2" key="1">
    <citation type="journal article" date="2019" name="Int. J. Syst. Evol. Microbiol.">
        <title>The Global Catalogue of Microorganisms (GCM) 10K type strain sequencing project: providing services to taxonomists for standard genome sequencing and annotation.</title>
        <authorList>
            <consortium name="The Broad Institute Genomics Platform"/>
            <consortium name="The Broad Institute Genome Sequencing Center for Infectious Disease"/>
            <person name="Wu L."/>
            <person name="Ma J."/>
        </authorList>
    </citation>
    <scope>NUCLEOTIDE SEQUENCE [LARGE SCALE GENOMIC DNA]</scope>
    <source>
        <strain evidence="2">JCM 15921</strain>
    </source>
</reference>
<dbReference type="EMBL" id="BAAAQB010000029">
    <property type="protein sequence ID" value="GAA2135382.1"/>
    <property type="molecule type" value="Genomic_DNA"/>
</dbReference>
<dbReference type="Pfam" id="PF11316">
    <property type="entry name" value="Rhamno_transf"/>
    <property type="match status" value="1"/>
</dbReference>
<proteinExistence type="predicted"/>
<evidence type="ECO:0008006" key="3">
    <source>
        <dbReference type="Google" id="ProtNLM"/>
    </source>
</evidence>
<dbReference type="Proteomes" id="UP001500102">
    <property type="component" value="Unassembled WGS sequence"/>
</dbReference>
<dbReference type="RefSeq" id="WP_344364896.1">
    <property type="nucleotide sequence ID" value="NZ_BAAAQB010000029.1"/>
</dbReference>
<accession>A0ABP5KSG5</accession>
<protein>
    <recommendedName>
        <fullName evidence="3">Rhamnosyltransferase</fullName>
    </recommendedName>
</protein>